<name>A0A0F4ZLP0_9PEZI</name>
<dbReference type="PANTHER" id="PTHR42071">
    <property type="entry name" value="PROTOGLOBIN DOMAIN-CONTAINING PROTEIN"/>
    <property type="match status" value="1"/>
</dbReference>
<evidence type="ECO:0000313" key="2">
    <source>
        <dbReference type="EMBL" id="KKA31056.1"/>
    </source>
</evidence>
<dbReference type="OrthoDB" id="10027058at2759"/>
<dbReference type="GO" id="GO:0020037">
    <property type="term" value="F:heme binding"/>
    <property type="evidence" value="ECO:0007669"/>
    <property type="project" value="InterPro"/>
</dbReference>
<reference evidence="2 3" key="1">
    <citation type="submission" date="2015-03" db="EMBL/GenBank/DDBJ databases">
        <authorList>
            <person name="Radwan O."/>
            <person name="Al-Naeli F.A."/>
            <person name="Rendon G.A."/>
            <person name="Fields C."/>
        </authorList>
    </citation>
    <scope>NUCLEOTIDE SEQUENCE [LARGE SCALE GENOMIC DNA]</scope>
    <source>
        <strain evidence="2">CR-DP1</strain>
    </source>
</reference>
<dbReference type="EMBL" id="LAEV01000101">
    <property type="protein sequence ID" value="KKA31056.1"/>
    <property type="molecule type" value="Genomic_DNA"/>
</dbReference>
<protein>
    <recommendedName>
        <fullName evidence="1">Globin-sensor domain-containing protein</fullName>
    </recommendedName>
</protein>
<dbReference type="Proteomes" id="UP000033483">
    <property type="component" value="Unassembled WGS sequence"/>
</dbReference>
<organism evidence="2 3">
    <name type="scientific">Thielaviopsis punctulata</name>
    <dbReference type="NCBI Taxonomy" id="72032"/>
    <lineage>
        <taxon>Eukaryota</taxon>
        <taxon>Fungi</taxon>
        <taxon>Dikarya</taxon>
        <taxon>Ascomycota</taxon>
        <taxon>Pezizomycotina</taxon>
        <taxon>Sordariomycetes</taxon>
        <taxon>Hypocreomycetidae</taxon>
        <taxon>Microascales</taxon>
        <taxon>Ceratocystidaceae</taxon>
        <taxon>Thielaviopsis</taxon>
    </lineage>
</organism>
<dbReference type="Pfam" id="PF11563">
    <property type="entry name" value="Protoglobin"/>
    <property type="match status" value="1"/>
</dbReference>
<dbReference type="PANTHER" id="PTHR42071:SF1">
    <property type="entry name" value="GLOBIN-SENSOR DOMAIN-CONTAINING PROTEIN"/>
    <property type="match status" value="1"/>
</dbReference>
<dbReference type="Gene3D" id="1.10.490.10">
    <property type="entry name" value="Globins"/>
    <property type="match status" value="1"/>
</dbReference>
<feature type="domain" description="Globin-sensor" evidence="1">
    <location>
        <begin position="14"/>
        <end position="191"/>
    </location>
</feature>
<dbReference type="GO" id="GO:0019825">
    <property type="term" value="F:oxygen binding"/>
    <property type="evidence" value="ECO:0007669"/>
    <property type="project" value="InterPro"/>
</dbReference>
<accession>A0A0F4ZLP0</accession>
<dbReference type="AlphaFoldDB" id="A0A0F4ZLP0"/>
<dbReference type="InterPro" id="IPR044398">
    <property type="entry name" value="Globin-sensor_dom"/>
</dbReference>
<dbReference type="InterPro" id="IPR012292">
    <property type="entry name" value="Globin/Proto"/>
</dbReference>
<comment type="caution">
    <text evidence="2">The sequence shown here is derived from an EMBL/GenBank/DDBJ whole genome shotgun (WGS) entry which is preliminary data.</text>
</comment>
<keyword evidence="3" id="KW-1185">Reference proteome</keyword>
<evidence type="ECO:0000259" key="1">
    <source>
        <dbReference type="Pfam" id="PF11563"/>
    </source>
</evidence>
<sequence>MKHVDRKLLYTSLEARIEYLHDFLDFNQEDISALAFGAKFVKDLIPAVVHLVYRKLLSYDITARAFQFRDTRSEEPVVDQLDEDSSELKQRKMFLNSYLTKICSDQSQMAFWEYLDNVGAMHVGLKRANPLHVEYIHINATLCLIQNLLNESILTYNGLPMSKRIAMVRALGKVIWIQNDLFSKWCVRDGDEFLKDQDVKTKEEEEEPSVAAGGCPMARFAEGKAEETEEKPAVCPFTGLTKTVETLTVTE</sequence>
<evidence type="ECO:0000313" key="3">
    <source>
        <dbReference type="Proteomes" id="UP000033483"/>
    </source>
</evidence>
<gene>
    <name evidence="2" type="ORF">TD95_002557</name>
</gene>
<proteinExistence type="predicted"/>